<keyword evidence="4 7" id="KW-1133">Transmembrane helix</keyword>
<evidence type="ECO:0000256" key="2">
    <source>
        <dbReference type="ARBA" id="ARBA00006843"/>
    </source>
</evidence>
<proteinExistence type="inferred from homology"/>
<gene>
    <name evidence="8" type="ORF">CVLEPA_LOCUS538</name>
</gene>
<feature type="transmembrane region" description="Helical" evidence="7">
    <location>
        <begin position="376"/>
        <end position="397"/>
    </location>
</feature>
<feature type="region of interest" description="Disordered" evidence="6">
    <location>
        <begin position="94"/>
        <end position="113"/>
    </location>
</feature>
<name>A0ABP0EZ81_CLALP</name>
<protein>
    <submittedName>
        <fullName evidence="8">Uncharacterized protein</fullName>
    </submittedName>
</protein>
<evidence type="ECO:0000256" key="5">
    <source>
        <dbReference type="ARBA" id="ARBA00023136"/>
    </source>
</evidence>
<keyword evidence="5 7" id="KW-0472">Membrane</keyword>
<comment type="similarity">
    <text evidence="2">Belongs to the CD225/Dispanin family.</text>
</comment>
<accession>A0ABP0EZ81</accession>
<evidence type="ECO:0000256" key="7">
    <source>
        <dbReference type="SAM" id="Phobius"/>
    </source>
</evidence>
<dbReference type="EMBL" id="CAWYQH010000001">
    <property type="protein sequence ID" value="CAK8671479.1"/>
    <property type="molecule type" value="Genomic_DNA"/>
</dbReference>
<dbReference type="InterPro" id="IPR007593">
    <property type="entry name" value="CD225/Dispanin_fam"/>
</dbReference>
<comment type="subcellular location">
    <subcellularLocation>
        <location evidence="1">Membrane</location>
    </subcellularLocation>
</comment>
<organism evidence="8 9">
    <name type="scientific">Clavelina lepadiformis</name>
    <name type="common">Light-bulb sea squirt</name>
    <name type="synonym">Ascidia lepadiformis</name>
    <dbReference type="NCBI Taxonomy" id="159417"/>
    <lineage>
        <taxon>Eukaryota</taxon>
        <taxon>Metazoa</taxon>
        <taxon>Chordata</taxon>
        <taxon>Tunicata</taxon>
        <taxon>Ascidiacea</taxon>
        <taxon>Aplousobranchia</taxon>
        <taxon>Clavelinidae</taxon>
        <taxon>Clavelina</taxon>
    </lineage>
</organism>
<reference evidence="8 9" key="1">
    <citation type="submission" date="2024-02" db="EMBL/GenBank/DDBJ databases">
        <authorList>
            <person name="Daric V."/>
            <person name="Darras S."/>
        </authorList>
    </citation>
    <scope>NUCLEOTIDE SEQUENCE [LARGE SCALE GENOMIC DNA]</scope>
</reference>
<keyword evidence="3 7" id="KW-0812">Transmembrane</keyword>
<keyword evidence="9" id="KW-1185">Reference proteome</keyword>
<evidence type="ECO:0000256" key="6">
    <source>
        <dbReference type="SAM" id="MobiDB-lite"/>
    </source>
</evidence>
<evidence type="ECO:0000313" key="9">
    <source>
        <dbReference type="Proteomes" id="UP001642483"/>
    </source>
</evidence>
<feature type="region of interest" description="Disordered" evidence="6">
    <location>
        <begin position="266"/>
        <end position="297"/>
    </location>
</feature>
<feature type="compositionally biased region" description="Basic residues" evidence="6">
    <location>
        <begin position="269"/>
        <end position="281"/>
    </location>
</feature>
<feature type="transmembrane region" description="Helical" evidence="7">
    <location>
        <begin position="329"/>
        <end position="355"/>
    </location>
</feature>
<comment type="caution">
    <text evidence="8">The sequence shown here is derived from an EMBL/GenBank/DDBJ whole genome shotgun (WGS) entry which is preliminary data.</text>
</comment>
<evidence type="ECO:0000256" key="4">
    <source>
        <dbReference type="ARBA" id="ARBA00022989"/>
    </source>
</evidence>
<dbReference type="Proteomes" id="UP001642483">
    <property type="component" value="Unassembled WGS sequence"/>
</dbReference>
<evidence type="ECO:0000313" key="8">
    <source>
        <dbReference type="EMBL" id="CAK8671479.1"/>
    </source>
</evidence>
<dbReference type="Pfam" id="PF04505">
    <property type="entry name" value="CD225"/>
    <property type="match status" value="1"/>
</dbReference>
<evidence type="ECO:0000256" key="1">
    <source>
        <dbReference type="ARBA" id="ARBA00004370"/>
    </source>
</evidence>
<sequence>MDDYCSMLHPLSRNAVGRLENKPEIGLGQDPPSYNRCSGLYKDVGELKTEMEGKWSQANLKQNGKTARNKFALNLRTPLPDFDFAMRNRDRTAATFPQSQQRHQKFVKDEAKRSQVVQQQTKTYSSEPGTVEYCSCNFHKPQLIKETSFSIQNNDYGQTEFMSEMSQNTNSNDFEFNNYRNSRKMSCHDLTTQCNGRILKPKSYVMTSHPENFVQHSNFTSSLQDAPHSSTCNHMARLQPFNNSSSTIQEFPLDRGRFPSTRWKANVSSRHRRRPVKRKPNTCRGVQRSTTFKRSKASNHRRAVRNSVLEMDAAYQRANGPNYYIKDNIYAALFATFFCFFPLGIASLCYTYKVRKELTKNEREKAFNSSLIGRKLAHTAIMIGVTAIAYTGIFFIVRANVRFAFVEYDYYMPDYNPG</sequence>
<evidence type="ECO:0000256" key="3">
    <source>
        <dbReference type="ARBA" id="ARBA00022692"/>
    </source>
</evidence>